<keyword evidence="1" id="KW-0949">S-adenosyl-L-methionine</keyword>
<dbReference type="AlphaFoldDB" id="A0A828SQY4"/>
<dbReference type="PANTHER" id="PTHR36112:SF1">
    <property type="entry name" value="RIBOSOMAL RNA SMALL SUBUNIT METHYLTRANSFERASE J"/>
    <property type="match status" value="1"/>
</dbReference>
<name>A0A828SQY4_ACIBA</name>
<accession>A0A828SQY4</accession>
<keyword evidence="1" id="KW-0489">Methyltransferase</keyword>
<organism evidence="2 3">
    <name type="scientific">Acinetobacter baumannii 6014059</name>
    <dbReference type="NCBI Taxonomy" id="525242"/>
    <lineage>
        <taxon>Bacteria</taxon>
        <taxon>Pseudomonadati</taxon>
        <taxon>Pseudomonadota</taxon>
        <taxon>Gammaproteobacteria</taxon>
        <taxon>Moraxellales</taxon>
        <taxon>Moraxellaceae</taxon>
        <taxon>Acinetobacter</taxon>
        <taxon>Acinetobacter calcoaceticus/baumannii complex</taxon>
    </lineage>
</organism>
<comment type="caution">
    <text evidence="2">The sequence shown here is derived from an EMBL/GenBank/DDBJ whole genome shotgun (WGS) entry which is preliminary data.</text>
</comment>
<evidence type="ECO:0000256" key="1">
    <source>
        <dbReference type="HAMAP-Rule" id="MF_01523"/>
    </source>
</evidence>
<dbReference type="Pfam" id="PF04445">
    <property type="entry name" value="SAM_MT"/>
    <property type="match status" value="1"/>
</dbReference>
<reference evidence="2 3" key="1">
    <citation type="submission" date="2011-04" db="EMBL/GenBank/DDBJ databases">
        <authorList>
            <person name="Weinstock G."/>
            <person name="Sodergren E."/>
            <person name="Clifton S."/>
            <person name="Fulton L."/>
            <person name="Fulton B."/>
            <person name="Courtney L."/>
            <person name="Fronick C."/>
            <person name="Harrison M."/>
            <person name="Strong C."/>
            <person name="Farmer C."/>
            <person name="Delahaunty K."/>
            <person name="Markovic C."/>
            <person name="Hall O."/>
            <person name="Minx P."/>
            <person name="Tomlinson C."/>
            <person name="Mitreva M."/>
            <person name="Hou S."/>
            <person name="Chen J."/>
            <person name="Wollam A."/>
            <person name="Pepin K.H."/>
            <person name="Johnson M."/>
            <person name="Bhonagiri V."/>
            <person name="Zhang X."/>
            <person name="Suruliraj S."/>
            <person name="Warren W."/>
            <person name="Chinwalla A."/>
            <person name="Mardis E.R."/>
            <person name="Wilson R.K."/>
        </authorList>
    </citation>
    <scope>NUCLEOTIDE SEQUENCE [LARGE SCALE GENOMIC DNA]</scope>
    <source>
        <strain evidence="2 3">6014059</strain>
    </source>
</reference>
<comment type="catalytic activity">
    <reaction evidence="1">
        <text>guanosine(1516) in 16S rRNA + S-adenosyl-L-methionine = N(2)-methylguanosine(1516) in 16S rRNA + S-adenosyl-L-homocysteine + H(+)</text>
        <dbReference type="Rhea" id="RHEA:43220"/>
        <dbReference type="Rhea" id="RHEA-COMP:10412"/>
        <dbReference type="Rhea" id="RHEA-COMP:10413"/>
        <dbReference type="ChEBI" id="CHEBI:15378"/>
        <dbReference type="ChEBI" id="CHEBI:57856"/>
        <dbReference type="ChEBI" id="CHEBI:59789"/>
        <dbReference type="ChEBI" id="CHEBI:74269"/>
        <dbReference type="ChEBI" id="CHEBI:74481"/>
        <dbReference type="EC" id="2.1.1.242"/>
    </reaction>
</comment>
<sequence>MEKNCGSGQNKLKALRMHIYFEVDFQEQAQHYQAVLYSRGVTVDLQPIEKLNARFLRLNPDLALCVDENGLWLSANGMKMQPDWKAEIPRLKRASLKSEMIARACQLGEKPVLVDATAGLGHDSLLMAYLGAQIQLVERHPILFTLLEDSKAQAQRDPFLSQFMDRIQLLFADSASYLQQLDQEAKTVDVVYLDPMFPQRDQNQQAIKKQAQVKKQMQLLHLLLPEDGEMDLGDHLLELAKKVAKRVIVKRPRHAIFLANQEPAHQWQGDACRFDAYFQ</sequence>
<dbReference type="Gene3D" id="3.40.50.150">
    <property type="entry name" value="Vaccinia Virus protein VP39"/>
    <property type="match status" value="1"/>
</dbReference>
<protein>
    <recommendedName>
        <fullName evidence="1">Ribosomal RNA small subunit methyltransferase J</fullName>
        <ecNumber evidence="1">2.1.1.242</ecNumber>
    </recommendedName>
    <alternativeName>
        <fullName evidence="1">16S rRNA m2G1516 methyltransferase</fullName>
    </alternativeName>
    <alternativeName>
        <fullName evidence="1">rRNA (guanine-N(2)-)-methyltransferase</fullName>
    </alternativeName>
</protein>
<keyword evidence="1" id="KW-0963">Cytoplasm</keyword>
<dbReference type="GO" id="GO:0008990">
    <property type="term" value="F:rRNA (guanine-N2-)-methyltransferase activity"/>
    <property type="evidence" value="ECO:0007669"/>
    <property type="project" value="UniProtKB-UniRule"/>
</dbReference>
<comment type="function">
    <text evidence="1">Specifically methylates the guanosine in position 1516 of 16S rRNA.</text>
</comment>
<dbReference type="SUPFAM" id="SSF53335">
    <property type="entry name" value="S-adenosyl-L-methionine-dependent methyltransferases"/>
    <property type="match status" value="1"/>
</dbReference>
<dbReference type="EC" id="2.1.1.242" evidence="1"/>
<dbReference type="InterPro" id="IPR007536">
    <property type="entry name" value="16SrRNA_methylTrfase_J"/>
</dbReference>
<dbReference type="InterPro" id="IPR029063">
    <property type="entry name" value="SAM-dependent_MTases_sf"/>
</dbReference>
<feature type="binding site" evidence="1">
    <location>
        <position position="194"/>
    </location>
    <ligand>
        <name>S-adenosyl-L-methionine</name>
        <dbReference type="ChEBI" id="CHEBI:59789"/>
    </ligand>
</feature>
<dbReference type="CDD" id="cd02440">
    <property type="entry name" value="AdoMet_MTases"/>
    <property type="match status" value="1"/>
</dbReference>
<proteinExistence type="inferred from homology"/>
<comment type="caution">
    <text evidence="1">Lacks conserved residue(s) required for the propagation of feature annotation.</text>
</comment>
<keyword evidence="1" id="KW-0808">Transferase</keyword>
<evidence type="ECO:0000313" key="3">
    <source>
        <dbReference type="Proteomes" id="UP000003204"/>
    </source>
</evidence>
<keyword evidence="1" id="KW-0698">rRNA processing</keyword>
<dbReference type="PANTHER" id="PTHR36112">
    <property type="entry name" value="RIBOSOMAL RNA SMALL SUBUNIT METHYLTRANSFERASE J"/>
    <property type="match status" value="1"/>
</dbReference>
<gene>
    <name evidence="1" type="primary">rsmJ</name>
    <name evidence="2" type="ORF">HMPREF0022_03236</name>
</gene>
<dbReference type="GO" id="GO:0005737">
    <property type="term" value="C:cytoplasm"/>
    <property type="evidence" value="ECO:0007669"/>
    <property type="project" value="UniProtKB-SubCell"/>
</dbReference>
<comment type="similarity">
    <text evidence="1">Belongs to the methyltransferase superfamily. RsmJ family.</text>
</comment>
<comment type="subcellular location">
    <subcellularLocation>
        <location evidence="1">Cytoplasm</location>
    </subcellularLocation>
</comment>
<dbReference type="HAMAP" id="MF_01523">
    <property type="entry name" value="16SrRNA_methyltr_J"/>
    <property type="match status" value="1"/>
</dbReference>
<evidence type="ECO:0000313" key="2">
    <source>
        <dbReference type="EMBL" id="EGJ67015.1"/>
    </source>
</evidence>
<dbReference type="Proteomes" id="UP000003204">
    <property type="component" value="Unassembled WGS sequence"/>
</dbReference>
<feature type="binding site" evidence="1">
    <location>
        <begin position="138"/>
        <end position="139"/>
    </location>
    <ligand>
        <name>S-adenosyl-L-methionine</name>
        <dbReference type="ChEBI" id="CHEBI:59789"/>
    </ligand>
</feature>
<dbReference type="EMBL" id="ACYS02000179">
    <property type="protein sequence ID" value="EGJ67015.1"/>
    <property type="molecule type" value="Genomic_DNA"/>
</dbReference>